<keyword evidence="4" id="KW-1185">Reference proteome</keyword>
<sequence length="392" mass="44350">MKGSIDERNRTNARTTIENRKREPIIRPVPPSSLRNKSDSVSKKKSEQKFGPSASPSLYRKTASKPLSTPSSKTDQKDRPVLRFKKTNETPNLDDSLSRKTVKKPDSITNDTSQINDRESEETKTKRREKLEAKILKLQQRLKPKKPDKPRAKARLKHRSKHRIDSQLSTNESSTTVIEMPSKKHLTPDLLSELYSSSRDPVKIASETFESTYSGSSDEYSDSSEDIKTTSIDEFRKSRIGSIFSVFRVNERNKTGNKDLQNSITSKESSCNRLAQDLQSKEFRAQYELSQLKEEKLKLVNLLQGLEVRLDGKQNMIDNLYATIEKLANNSNNKTILTNVSTQTDELLNCERPIQCDGLLEHEIVKASSERLRSAELTSGGNVLHGPRASGD</sequence>
<feature type="region of interest" description="Disordered" evidence="2">
    <location>
        <begin position="1"/>
        <end position="177"/>
    </location>
</feature>
<evidence type="ECO:0000256" key="2">
    <source>
        <dbReference type="SAM" id="MobiDB-lite"/>
    </source>
</evidence>
<organism evidence="3 4">
    <name type="scientific">Popillia japonica</name>
    <name type="common">Japanese beetle</name>
    <dbReference type="NCBI Taxonomy" id="7064"/>
    <lineage>
        <taxon>Eukaryota</taxon>
        <taxon>Metazoa</taxon>
        <taxon>Ecdysozoa</taxon>
        <taxon>Arthropoda</taxon>
        <taxon>Hexapoda</taxon>
        <taxon>Insecta</taxon>
        <taxon>Pterygota</taxon>
        <taxon>Neoptera</taxon>
        <taxon>Endopterygota</taxon>
        <taxon>Coleoptera</taxon>
        <taxon>Polyphaga</taxon>
        <taxon>Scarabaeiformia</taxon>
        <taxon>Scarabaeidae</taxon>
        <taxon>Rutelinae</taxon>
        <taxon>Popillia</taxon>
    </lineage>
</organism>
<evidence type="ECO:0000256" key="1">
    <source>
        <dbReference type="SAM" id="Coils"/>
    </source>
</evidence>
<accession>A0AAW1HS00</accession>
<feature type="compositionally biased region" description="Polar residues" evidence="2">
    <location>
        <begin position="166"/>
        <end position="177"/>
    </location>
</feature>
<feature type="compositionally biased region" description="Basic and acidic residues" evidence="2">
    <location>
        <begin position="36"/>
        <end position="48"/>
    </location>
</feature>
<dbReference type="Proteomes" id="UP001458880">
    <property type="component" value="Unassembled WGS sequence"/>
</dbReference>
<evidence type="ECO:0000313" key="3">
    <source>
        <dbReference type="EMBL" id="KAK9679309.1"/>
    </source>
</evidence>
<evidence type="ECO:0000313" key="4">
    <source>
        <dbReference type="Proteomes" id="UP001458880"/>
    </source>
</evidence>
<dbReference type="AlphaFoldDB" id="A0AAW1HS00"/>
<feature type="compositionally biased region" description="Basic residues" evidence="2">
    <location>
        <begin position="152"/>
        <end position="162"/>
    </location>
</feature>
<feature type="compositionally biased region" description="Basic and acidic residues" evidence="2">
    <location>
        <begin position="1"/>
        <end position="10"/>
    </location>
</feature>
<reference evidence="3 4" key="1">
    <citation type="journal article" date="2024" name="BMC Genomics">
        <title>De novo assembly and annotation of Popillia japonica's genome with initial clues to its potential as an invasive pest.</title>
        <authorList>
            <person name="Cucini C."/>
            <person name="Boschi S."/>
            <person name="Funari R."/>
            <person name="Cardaioli E."/>
            <person name="Iannotti N."/>
            <person name="Marturano G."/>
            <person name="Paoli F."/>
            <person name="Bruttini M."/>
            <person name="Carapelli A."/>
            <person name="Frati F."/>
            <person name="Nardi F."/>
        </authorList>
    </citation>
    <scope>NUCLEOTIDE SEQUENCE [LARGE SCALE GENOMIC DNA]</scope>
    <source>
        <strain evidence="3">DMR45628</strain>
    </source>
</reference>
<comment type="caution">
    <text evidence="3">The sequence shown here is derived from an EMBL/GenBank/DDBJ whole genome shotgun (WGS) entry which is preliminary data.</text>
</comment>
<keyword evidence="1" id="KW-0175">Coiled coil</keyword>
<proteinExistence type="predicted"/>
<dbReference type="EMBL" id="JASPKY010001047">
    <property type="protein sequence ID" value="KAK9679309.1"/>
    <property type="molecule type" value="Genomic_DNA"/>
</dbReference>
<feature type="coiled-coil region" evidence="1">
    <location>
        <begin position="275"/>
        <end position="330"/>
    </location>
</feature>
<name>A0AAW1HS00_POPJA</name>
<protein>
    <submittedName>
        <fullName evidence="3">Uncharacterized protein</fullName>
    </submittedName>
</protein>
<gene>
    <name evidence="3" type="ORF">QE152_g40127</name>
</gene>
<feature type="compositionally biased region" description="Basic and acidic residues" evidence="2">
    <location>
        <begin position="116"/>
        <end position="135"/>
    </location>
</feature>